<comment type="similarity">
    <text evidence="2">Belongs to the ABC transporter superfamily. ABCG family. Eye pigment precursor importer (TC 3.A.1.204) subfamily.</text>
</comment>
<evidence type="ECO:0000256" key="5">
    <source>
        <dbReference type="ARBA" id="ARBA00022741"/>
    </source>
</evidence>
<dbReference type="Pfam" id="PF00005">
    <property type="entry name" value="ABC_tran"/>
    <property type="match status" value="1"/>
</dbReference>
<feature type="transmembrane region" description="Helical" evidence="9">
    <location>
        <begin position="493"/>
        <end position="512"/>
    </location>
</feature>
<dbReference type="InterPro" id="IPR050352">
    <property type="entry name" value="ABCG_transporters"/>
</dbReference>
<evidence type="ECO:0000256" key="3">
    <source>
        <dbReference type="ARBA" id="ARBA00022448"/>
    </source>
</evidence>
<protein>
    <recommendedName>
        <fullName evidence="10">ABC transporter domain-containing protein</fullName>
    </recommendedName>
</protein>
<keyword evidence="7 9" id="KW-1133">Transmembrane helix</keyword>
<feature type="transmembrane region" description="Helical" evidence="9">
    <location>
        <begin position="457"/>
        <end position="481"/>
    </location>
</feature>
<dbReference type="EnsemblMetazoa" id="AALFPA23_000852.R676">
    <property type="protein sequence ID" value="AALFPA23_000852.P676"/>
    <property type="gene ID" value="AALFPA23_000852"/>
</dbReference>
<evidence type="ECO:0000256" key="4">
    <source>
        <dbReference type="ARBA" id="ARBA00022692"/>
    </source>
</evidence>
<dbReference type="PANTHER" id="PTHR48041">
    <property type="entry name" value="ABC TRANSPORTER G FAMILY MEMBER 28"/>
    <property type="match status" value="1"/>
</dbReference>
<evidence type="ECO:0000256" key="6">
    <source>
        <dbReference type="ARBA" id="ARBA00022840"/>
    </source>
</evidence>
<feature type="transmembrane region" description="Helical" evidence="9">
    <location>
        <begin position="524"/>
        <end position="541"/>
    </location>
</feature>
<dbReference type="InterPro" id="IPR017871">
    <property type="entry name" value="ABC_transporter-like_CS"/>
</dbReference>
<organism evidence="11 12">
    <name type="scientific">Aedes albopictus</name>
    <name type="common">Asian tiger mosquito</name>
    <name type="synonym">Stegomyia albopicta</name>
    <dbReference type="NCBI Taxonomy" id="7160"/>
    <lineage>
        <taxon>Eukaryota</taxon>
        <taxon>Metazoa</taxon>
        <taxon>Ecdysozoa</taxon>
        <taxon>Arthropoda</taxon>
        <taxon>Hexapoda</taxon>
        <taxon>Insecta</taxon>
        <taxon>Pterygota</taxon>
        <taxon>Neoptera</taxon>
        <taxon>Endopterygota</taxon>
        <taxon>Diptera</taxon>
        <taxon>Nematocera</taxon>
        <taxon>Culicoidea</taxon>
        <taxon>Culicidae</taxon>
        <taxon>Culicinae</taxon>
        <taxon>Aedini</taxon>
        <taxon>Aedes</taxon>
        <taxon>Stegomyia</taxon>
    </lineage>
</organism>
<dbReference type="PROSITE" id="PS50893">
    <property type="entry name" value="ABC_TRANSPORTER_2"/>
    <property type="match status" value="1"/>
</dbReference>
<keyword evidence="6" id="KW-0067">ATP-binding</keyword>
<evidence type="ECO:0000313" key="11">
    <source>
        <dbReference type="EnsemblMetazoa" id="AALFPA23_000852.P676"/>
    </source>
</evidence>
<dbReference type="InterPro" id="IPR013525">
    <property type="entry name" value="ABC2_TM"/>
</dbReference>
<name>A0ABM1XLX9_AEDAL</name>
<dbReference type="InterPro" id="IPR027417">
    <property type="entry name" value="P-loop_NTPase"/>
</dbReference>
<reference evidence="12" key="1">
    <citation type="journal article" date="2015" name="Proc. Natl. Acad. Sci. U.S.A.">
        <title>Genome sequence of the Asian Tiger mosquito, Aedes albopictus, reveals insights into its biology, genetics, and evolution.</title>
        <authorList>
            <person name="Chen X.G."/>
            <person name="Jiang X."/>
            <person name="Gu J."/>
            <person name="Xu M."/>
            <person name="Wu Y."/>
            <person name="Deng Y."/>
            <person name="Zhang C."/>
            <person name="Bonizzoni M."/>
            <person name="Dermauw W."/>
            <person name="Vontas J."/>
            <person name="Armbruster P."/>
            <person name="Huang X."/>
            <person name="Yang Y."/>
            <person name="Zhang H."/>
            <person name="He W."/>
            <person name="Peng H."/>
            <person name="Liu Y."/>
            <person name="Wu K."/>
            <person name="Chen J."/>
            <person name="Lirakis M."/>
            <person name="Topalis P."/>
            <person name="Van Leeuwen T."/>
            <person name="Hall A.B."/>
            <person name="Jiang X."/>
            <person name="Thorpe C."/>
            <person name="Mueller R.L."/>
            <person name="Sun C."/>
            <person name="Waterhouse R.M."/>
            <person name="Yan G."/>
            <person name="Tu Z.J."/>
            <person name="Fang X."/>
            <person name="James A.A."/>
        </authorList>
    </citation>
    <scope>NUCLEOTIDE SEQUENCE [LARGE SCALE GENOMIC DNA]</scope>
    <source>
        <strain evidence="12">Foshan</strain>
    </source>
</reference>
<keyword evidence="5" id="KW-0547">Nucleotide-binding</keyword>
<keyword evidence="3" id="KW-0813">Transport</keyword>
<feature type="transmembrane region" description="Helical" evidence="9">
    <location>
        <begin position="414"/>
        <end position="437"/>
    </location>
</feature>
<accession>A0ABM1XLX9</accession>
<evidence type="ECO:0000256" key="7">
    <source>
        <dbReference type="ARBA" id="ARBA00022989"/>
    </source>
</evidence>
<reference evidence="11" key="2">
    <citation type="submission" date="2025-05" db="UniProtKB">
        <authorList>
            <consortium name="EnsemblMetazoa"/>
        </authorList>
    </citation>
    <scope>IDENTIFICATION</scope>
    <source>
        <strain evidence="11">Foshan</strain>
    </source>
</reference>
<sequence>MIWKQIYKLVSETKVHYHFRRGARINSDINESNHPVTMGTDDGPAEVTIPLMDVSSSTVLAFQNLNYSVQQGSKCILQDVSGAFHSGRLAAIIGPSGAGKSSLMNVLSGFNVKGVRGTILVNNESVDRQRYRQMVAYNPQDVTLLPTITVTETLLYAADLRMPSSVSKFQKIKIVNDIIALLGLEKCAKTQARLLSGGEKKRLSIGQELVSNPRIMFFDEPTSGLDSESSYQIVSYLKDLARQGRCVVSVVHQPSSDLLELFDDIYVVADGQCMYKGPLDMLPATYADVGLICPQYYNRADFVIKMASKNCPEPDKIQKLKFQMKTAPVQNGLNDRSNGTPKPNMLDECESRSQYPTSQWNQFAILTRRTFLGTVRNFTLTVLRFIGHILFGLIVGTVYYNIGDDGAKVITNISFIMLALLFIVFANSMPVVLTYPLEMSVFVREYKSNCYSVGTYFLSKIVADFPMMIGGVTCFHIIAYYMTGQINEPDRMLMFWGMAVMMGWYAQVYGFLGGSLFPIEVSPFIVPITLLPAVLFSGFFIQYDELHDVFKPLTYVSVFRFAFEGTSMSAYGFGRKDLDCSEMFCYYRKAKKVLEMLDMENSCIWVDVAGLTFIIVALHILLYVSLRFKVR</sequence>
<evidence type="ECO:0000256" key="2">
    <source>
        <dbReference type="ARBA" id="ARBA00005814"/>
    </source>
</evidence>
<evidence type="ECO:0000256" key="8">
    <source>
        <dbReference type="ARBA" id="ARBA00023136"/>
    </source>
</evidence>
<dbReference type="PROSITE" id="PS00211">
    <property type="entry name" value="ABC_TRANSPORTER_1"/>
    <property type="match status" value="1"/>
</dbReference>
<comment type="subcellular location">
    <subcellularLocation>
        <location evidence="1">Membrane</location>
        <topology evidence="1">Multi-pass membrane protein</topology>
    </subcellularLocation>
</comment>
<evidence type="ECO:0000313" key="12">
    <source>
        <dbReference type="Proteomes" id="UP000069940"/>
    </source>
</evidence>
<keyword evidence="8 9" id="KW-0472">Membrane</keyword>
<dbReference type="RefSeq" id="XP_062705219.1">
    <property type="nucleotide sequence ID" value="XM_062849235.1"/>
</dbReference>
<feature type="transmembrane region" description="Helical" evidence="9">
    <location>
        <begin position="604"/>
        <end position="626"/>
    </location>
</feature>
<keyword evidence="12" id="KW-1185">Reference proteome</keyword>
<dbReference type="CDD" id="cd03213">
    <property type="entry name" value="ABCG_EPDR"/>
    <property type="match status" value="1"/>
</dbReference>
<keyword evidence="4 9" id="KW-0812">Transmembrane</keyword>
<dbReference type="SUPFAM" id="SSF52540">
    <property type="entry name" value="P-loop containing nucleoside triphosphate hydrolases"/>
    <property type="match status" value="1"/>
</dbReference>
<dbReference type="Gene3D" id="3.40.50.300">
    <property type="entry name" value="P-loop containing nucleotide triphosphate hydrolases"/>
    <property type="match status" value="1"/>
</dbReference>
<feature type="domain" description="ABC transporter" evidence="10">
    <location>
        <begin position="60"/>
        <end position="295"/>
    </location>
</feature>
<dbReference type="InterPro" id="IPR003439">
    <property type="entry name" value="ABC_transporter-like_ATP-bd"/>
</dbReference>
<evidence type="ECO:0000256" key="9">
    <source>
        <dbReference type="SAM" id="Phobius"/>
    </source>
</evidence>
<proteinExistence type="inferred from homology"/>
<dbReference type="Pfam" id="PF01061">
    <property type="entry name" value="ABC2_membrane"/>
    <property type="match status" value="1"/>
</dbReference>
<dbReference type="PANTHER" id="PTHR48041:SF118">
    <property type="entry name" value="ATP-BINDING CASSETTE TRANSPORTER (ABC TRANSPORTER) FAMILY G MEMBER 16"/>
    <property type="match status" value="1"/>
</dbReference>
<dbReference type="SMART" id="SM00382">
    <property type="entry name" value="AAA"/>
    <property type="match status" value="1"/>
</dbReference>
<dbReference type="InterPro" id="IPR003593">
    <property type="entry name" value="AAA+_ATPase"/>
</dbReference>
<dbReference type="GeneID" id="109429973"/>
<evidence type="ECO:0000256" key="1">
    <source>
        <dbReference type="ARBA" id="ARBA00004141"/>
    </source>
</evidence>
<dbReference type="Proteomes" id="UP000069940">
    <property type="component" value="Unassembled WGS sequence"/>
</dbReference>
<evidence type="ECO:0000259" key="10">
    <source>
        <dbReference type="PROSITE" id="PS50893"/>
    </source>
</evidence>
<feature type="transmembrane region" description="Helical" evidence="9">
    <location>
        <begin position="382"/>
        <end position="402"/>
    </location>
</feature>